<protein>
    <submittedName>
        <fullName evidence="1">Phytoene synthase</fullName>
        <ecNumber evidence="1">2.5.1.32</ecNumber>
    </submittedName>
</protein>
<dbReference type="PANTHER" id="PTHR31480">
    <property type="entry name" value="BIFUNCTIONAL LYCOPENE CYCLASE/PHYTOENE SYNTHASE"/>
    <property type="match status" value="1"/>
</dbReference>
<evidence type="ECO:0000313" key="2">
    <source>
        <dbReference type="Proteomes" id="UP000553963"/>
    </source>
</evidence>
<comment type="caution">
    <text evidence="1">The sequence shown here is derived from an EMBL/GenBank/DDBJ whole genome shotgun (WGS) entry which is preliminary data.</text>
</comment>
<dbReference type="Gene3D" id="1.10.600.10">
    <property type="entry name" value="Farnesyl Diphosphate Synthase"/>
    <property type="match status" value="1"/>
</dbReference>
<dbReference type="GO" id="GO:0016765">
    <property type="term" value="F:transferase activity, transferring alkyl or aryl (other than methyl) groups"/>
    <property type="evidence" value="ECO:0007669"/>
    <property type="project" value="UniProtKB-ARBA"/>
</dbReference>
<dbReference type="InterPro" id="IPR002060">
    <property type="entry name" value="Squ/phyt_synthse"/>
</dbReference>
<dbReference type="Pfam" id="PF00494">
    <property type="entry name" value="SQS_PSY"/>
    <property type="match status" value="1"/>
</dbReference>
<dbReference type="RefSeq" id="WP_183397374.1">
    <property type="nucleotide sequence ID" value="NZ_JACIDS010000001.1"/>
</dbReference>
<accession>A0A840AHW9</accession>
<keyword evidence="1" id="KW-0808">Transferase</keyword>
<evidence type="ECO:0000313" key="1">
    <source>
        <dbReference type="EMBL" id="MBB3929750.1"/>
    </source>
</evidence>
<dbReference type="AlphaFoldDB" id="A0A840AHW9"/>
<reference evidence="1 2" key="1">
    <citation type="submission" date="2020-08" db="EMBL/GenBank/DDBJ databases">
        <title>Genomic Encyclopedia of Type Strains, Phase IV (KMG-IV): sequencing the most valuable type-strain genomes for metagenomic binning, comparative biology and taxonomic classification.</title>
        <authorList>
            <person name="Goeker M."/>
        </authorList>
    </citation>
    <scope>NUCLEOTIDE SEQUENCE [LARGE SCALE GENOMIC DNA]</scope>
    <source>
        <strain evidence="1 2">DSM 25966</strain>
    </source>
</reference>
<dbReference type="EMBL" id="JACIDS010000001">
    <property type="protein sequence ID" value="MBB3929750.1"/>
    <property type="molecule type" value="Genomic_DNA"/>
</dbReference>
<dbReference type="EC" id="2.5.1.32" evidence="1"/>
<keyword evidence="2" id="KW-1185">Reference proteome</keyword>
<dbReference type="SUPFAM" id="SSF48576">
    <property type="entry name" value="Terpenoid synthases"/>
    <property type="match status" value="1"/>
</dbReference>
<organism evidence="1 2">
    <name type="scientific">Kaistia hirudinis</name>
    <dbReference type="NCBI Taxonomy" id="1293440"/>
    <lineage>
        <taxon>Bacteria</taxon>
        <taxon>Pseudomonadati</taxon>
        <taxon>Pseudomonadota</taxon>
        <taxon>Alphaproteobacteria</taxon>
        <taxon>Hyphomicrobiales</taxon>
        <taxon>Kaistiaceae</taxon>
        <taxon>Kaistia</taxon>
    </lineage>
</organism>
<proteinExistence type="predicted"/>
<name>A0A840AHW9_9HYPH</name>
<sequence length="280" mass="30579">MDAFAFCAEEVRRHDRDRFLADLFAPEPARRHLFALHAFNLEIARVRELVSSPMPGEIRLQWWRDVLDGKAAGDAAGNPVAAAIIETLSLNGLPATALDHLIEARIFDLYNDPMPSLADLEGYAGETNSVLIQFAAMILAGGKDPGTADAAGHAGVALAIVGLLRALPTHAQRQQLYLPGDMMQAAGVSAEDIFAGRVTPGLRTLLADLRAVARGHLAEARRRLDAADRIVLPAFLPLALVEPLLARMERSSHDPLKDMTDLAPWRSQWLLWRAARRGRV</sequence>
<dbReference type="Proteomes" id="UP000553963">
    <property type="component" value="Unassembled WGS sequence"/>
</dbReference>
<dbReference type="InterPro" id="IPR008949">
    <property type="entry name" value="Isoprenoid_synthase_dom_sf"/>
</dbReference>
<gene>
    <name evidence="1" type="ORF">GGR25_000769</name>
</gene>